<dbReference type="SUPFAM" id="SSF51569">
    <property type="entry name" value="Aldolase"/>
    <property type="match status" value="1"/>
</dbReference>
<keyword evidence="8" id="KW-1185">Reference proteome</keyword>
<protein>
    <submittedName>
        <fullName evidence="7">HMGL-like</fullName>
    </submittedName>
</protein>
<comment type="catalytic activity">
    <reaction evidence="1">
        <text>3-methyl-2-oxobutanoate + acetyl-CoA + H2O = (2S)-2-isopropylmalate + CoA + H(+)</text>
        <dbReference type="Rhea" id="RHEA:21524"/>
        <dbReference type="ChEBI" id="CHEBI:1178"/>
        <dbReference type="ChEBI" id="CHEBI:11851"/>
        <dbReference type="ChEBI" id="CHEBI:15377"/>
        <dbReference type="ChEBI" id="CHEBI:15378"/>
        <dbReference type="ChEBI" id="CHEBI:57287"/>
        <dbReference type="ChEBI" id="CHEBI:57288"/>
        <dbReference type="EC" id="2.3.3.13"/>
    </reaction>
</comment>
<sequence>MTQAPSVQLSTGPPGTPLGSPSAGQPWWNRQRASTMPAHRYTRTEPQMPLVIPDRSWPSRELVRAPLWASVDLRDGNQALANPMDPIRKGRMFDLLVKLGLKHIEVGYPSASEADFEFVRESVTGARTTSPFRSSPWRPHSHLQQPRRGLRRAVRRMNRGDAMIDEIR</sequence>
<feature type="region of interest" description="Disordered" evidence="5">
    <location>
        <begin position="127"/>
        <end position="147"/>
    </location>
</feature>
<proteinExistence type="inferred from homology"/>
<feature type="compositionally biased region" description="Low complexity" evidence="5">
    <location>
        <begin position="9"/>
        <end position="22"/>
    </location>
</feature>
<dbReference type="AlphaFoldDB" id="A0A1C5ALU2"/>
<reference evidence="8" key="1">
    <citation type="submission" date="2016-06" db="EMBL/GenBank/DDBJ databases">
        <authorList>
            <person name="Varghese N."/>
        </authorList>
    </citation>
    <scope>NUCLEOTIDE SEQUENCE [LARGE SCALE GENOMIC DNA]</scope>
    <source>
        <strain evidence="8">DSM 45555</strain>
    </source>
</reference>
<evidence type="ECO:0000256" key="3">
    <source>
        <dbReference type="ARBA" id="ARBA00022679"/>
    </source>
</evidence>
<evidence type="ECO:0000313" key="7">
    <source>
        <dbReference type="EMBL" id="SCF45974.1"/>
    </source>
</evidence>
<dbReference type="GO" id="GO:0003852">
    <property type="term" value="F:2-isopropylmalate synthase activity"/>
    <property type="evidence" value="ECO:0007669"/>
    <property type="project" value="UniProtKB-EC"/>
</dbReference>
<dbReference type="PANTHER" id="PTHR46911:SF1">
    <property type="entry name" value="2-ISOPROPYLMALATE SYNTHASE"/>
    <property type="match status" value="1"/>
</dbReference>
<dbReference type="Gene3D" id="3.20.20.70">
    <property type="entry name" value="Aldolase class I"/>
    <property type="match status" value="1"/>
</dbReference>
<dbReference type="PANTHER" id="PTHR46911">
    <property type="match status" value="1"/>
</dbReference>
<comment type="similarity">
    <text evidence="2">Belongs to the alpha-IPM synthase/homocitrate synthase family. LeuA type 2 subfamily.</text>
</comment>
<feature type="domain" description="Pyruvate carboxyltransferase" evidence="6">
    <location>
        <begin position="68"/>
        <end position="130"/>
    </location>
</feature>
<dbReference type="InterPro" id="IPR013785">
    <property type="entry name" value="Aldolase_TIM"/>
</dbReference>
<gene>
    <name evidence="7" type="ORF">GA0070215_1404</name>
</gene>
<dbReference type="GO" id="GO:0019752">
    <property type="term" value="P:carboxylic acid metabolic process"/>
    <property type="evidence" value="ECO:0007669"/>
    <property type="project" value="InterPro"/>
</dbReference>
<evidence type="ECO:0000256" key="1">
    <source>
        <dbReference type="ARBA" id="ARBA00000064"/>
    </source>
</evidence>
<name>A0A1C5ALU2_9ACTN</name>
<dbReference type="EMBL" id="FMCV01000040">
    <property type="protein sequence ID" value="SCF45974.1"/>
    <property type="molecule type" value="Genomic_DNA"/>
</dbReference>
<dbReference type="Proteomes" id="UP000198551">
    <property type="component" value="Unassembled WGS sequence"/>
</dbReference>
<dbReference type="InterPro" id="IPR000891">
    <property type="entry name" value="PYR_CT"/>
</dbReference>
<evidence type="ECO:0000256" key="2">
    <source>
        <dbReference type="ARBA" id="ARBA00009767"/>
    </source>
</evidence>
<dbReference type="Pfam" id="PF00682">
    <property type="entry name" value="HMGL-like"/>
    <property type="match status" value="1"/>
</dbReference>
<evidence type="ECO:0000259" key="6">
    <source>
        <dbReference type="Pfam" id="PF00682"/>
    </source>
</evidence>
<dbReference type="InterPro" id="IPR002034">
    <property type="entry name" value="AIPM/Hcit_synth_CS"/>
</dbReference>
<evidence type="ECO:0000313" key="8">
    <source>
        <dbReference type="Proteomes" id="UP000198551"/>
    </source>
</evidence>
<organism evidence="7 8">
    <name type="scientific">Micromonospora marina</name>
    <dbReference type="NCBI Taxonomy" id="307120"/>
    <lineage>
        <taxon>Bacteria</taxon>
        <taxon>Bacillati</taxon>
        <taxon>Actinomycetota</taxon>
        <taxon>Actinomycetes</taxon>
        <taxon>Micromonosporales</taxon>
        <taxon>Micromonosporaceae</taxon>
        <taxon>Micromonospora</taxon>
    </lineage>
</organism>
<dbReference type="RefSeq" id="WP_091051503.1">
    <property type="nucleotide sequence ID" value="NZ_FMCV01000040.1"/>
</dbReference>
<evidence type="ECO:0000256" key="4">
    <source>
        <dbReference type="RuleBase" id="RU003523"/>
    </source>
</evidence>
<accession>A0A1C5ALU2</accession>
<evidence type="ECO:0000256" key="5">
    <source>
        <dbReference type="SAM" id="MobiDB-lite"/>
    </source>
</evidence>
<feature type="region of interest" description="Disordered" evidence="5">
    <location>
        <begin position="1"/>
        <end position="31"/>
    </location>
</feature>
<keyword evidence="3 4" id="KW-0808">Transferase</keyword>
<dbReference type="PROSITE" id="PS00815">
    <property type="entry name" value="AIPM_HOMOCIT_SYNTH_1"/>
    <property type="match status" value="1"/>
</dbReference>